<protein>
    <submittedName>
        <fullName evidence="2">Uncharacterized protein</fullName>
    </submittedName>
</protein>
<dbReference type="Proteomes" id="UP001321760">
    <property type="component" value="Unassembled WGS sequence"/>
</dbReference>
<evidence type="ECO:0000313" key="2">
    <source>
        <dbReference type="EMBL" id="KAK4445933.1"/>
    </source>
</evidence>
<keyword evidence="3" id="KW-1185">Reference proteome</keyword>
<reference evidence="2" key="2">
    <citation type="submission" date="2023-05" db="EMBL/GenBank/DDBJ databases">
        <authorList>
            <consortium name="Lawrence Berkeley National Laboratory"/>
            <person name="Steindorff A."/>
            <person name="Hensen N."/>
            <person name="Bonometti L."/>
            <person name="Westerberg I."/>
            <person name="Brannstrom I.O."/>
            <person name="Guillou S."/>
            <person name="Cros-Aarteil S."/>
            <person name="Calhoun S."/>
            <person name="Haridas S."/>
            <person name="Kuo A."/>
            <person name="Mondo S."/>
            <person name="Pangilinan J."/>
            <person name="Riley R."/>
            <person name="Labutti K."/>
            <person name="Andreopoulos B."/>
            <person name="Lipzen A."/>
            <person name="Chen C."/>
            <person name="Yanf M."/>
            <person name="Daum C."/>
            <person name="Ng V."/>
            <person name="Clum A."/>
            <person name="Ohm R."/>
            <person name="Martin F."/>
            <person name="Silar P."/>
            <person name="Natvig D."/>
            <person name="Lalanne C."/>
            <person name="Gautier V."/>
            <person name="Ament-Velasquez S.L."/>
            <person name="Kruys A."/>
            <person name="Hutchinson M.I."/>
            <person name="Powell A.J."/>
            <person name="Barry K."/>
            <person name="Miller A.N."/>
            <person name="Grigoriev I.V."/>
            <person name="Debuchy R."/>
            <person name="Gladieux P."/>
            <person name="Thoren M.H."/>
            <person name="Johannesson H."/>
        </authorList>
    </citation>
    <scope>NUCLEOTIDE SEQUENCE</scope>
    <source>
        <strain evidence="2">PSN243</strain>
    </source>
</reference>
<feature type="region of interest" description="Disordered" evidence="1">
    <location>
        <begin position="183"/>
        <end position="222"/>
    </location>
</feature>
<organism evidence="2 3">
    <name type="scientific">Podospora aff. communis PSN243</name>
    <dbReference type="NCBI Taxonomy" id="3040156"/>
    <lineage>
        <taxon>Eukaryota</taxon>
        <taxon>Fungi</taxon>
        <taxon>Dikarya</taxon>
        <taxon>Ascomycota</taxon>
        <taxon>Pezizomycotina</taxon>
        <taxon>Sordariomycetes</taxon>
        <taxon>Sordariomycetidae</taxon>
        <taxon>Sordariales</taxon>
        <taxon>Podosporaceae</taxon>
        <taxon>Podospora</taxon>
    </lineage>
</organism>
<name>A0AAV9GF05_9PEZI</name>
<dbReference type="AlphaFoldDB" id="A0AAV9GF05"/>
<sequence>MQRLALFPERVHPTVPARRLRSVALGHFHDHSVRRIVQQVERFPSNARWCIFRGGSGTQARMVLTAPSRRQIEQVGLPSTEGRLPVSSSHRPPRLSITPAAARRCQGNHGLEMNSLRFVRSLTTAILGSRKASGQGTISQSASPGCKGPALSGWPARPHGVACRQPPSGNRLLHQTDNPLLGRCGRAENGESVENGACAPLSGSDASPSSRGRRGIGGHLDG</sequence>
<comment type="caution">
    <text evidence="2">The sequence shown here is derived from an EMBL/GenBank/DDBJ whole genome shotgun (WGS) entry which is preliminary data.</text>
</comment>
<accession>A0AAV9GF05</accession>
<gene>
    <name evidence="2" type="ORF">QBC34DRAFT_154409</name>
</gene>
<reference evidence="2" key="1">
    <citation type="journal article" date="2023" name="Mol. Phylogenet. Evol.">
        <title>Genome-scale phylogeny and comparative genomics of the fungal order Sordariales.</title>
        <authorList>
            <person name="Hensen N."/>
            <person name="Bonometti L."/>
            <person name="Westerberg I."/>
            <person name="Brannstrom I.O."/>
            <person name="Guillou S."/>
            <person name="Cros-Aarteil S."/>
            <person name="Calhoun S."/>
            <person name="Haridas S."/>
            <person name="Kuo A."/>
            <person name="Mondo S."/>
            <person name="Pangilinan J."/>
            <person name="Riley R."/>
            <person name="LaButti K."/>
            <person name="Andreopoulos B."/>
            <person name="Lipzen A."/>
            <person name="Chen C."/>
            <person name="Yan M."/>
            <person name="Daum C."/>
            <person name="Ng V."/>
            <person name="Clum A."/>
            <person name="Steindorff A."/>
            <person name="Ohm R.A."/>
            <person name="Martin F."/>
            <person name="Silar P."/>
            <person name="Natvig D.O."/>
            <person name="Lalanne C."/>
            <person name="Gautier V."/>
            <person name="Ament-Velasquez S.L."/>
            <person name="Kruys A."/>
            <person name="Hutchinson M.I."/>
            <person name="Powell A.J."/>
            <person name="Barry K."/>
            <person name="Miller A.N."/>
            <person name="Grigoriev I.V."/>
            <person name="Debuchy R."/>
            <person name="Gladieux P."/>
            <person name="Hiltunen Thoren M."/>
            <person name="Johannesson H."/>
        </authorList>
    </citation>
    <scope>NUCLEOTIDE SEQUENCE</scope>
    <source>
        <strain evidence="2">PSN243</strain>
    </source>
</reference>
<evidence type="ECO:0000313" key="3">
    <source>
        <dbReference type="Proteomes" id="UP001321760"/>
    </source>
</evidence>
<feature type="region of interest" description="Disordered" evidence="1">
    <location>
        <begin position="76"/>
        <end position="95"/>
    </location>
</feature>
<evidence type="ECO:0000256" key="1">
    <source>
        <dbReference type="SAM" id="MobiDB-lite"/>
    </source>
</evidence>
<proteinExistence type="predicted"/>
<dbReference type="EMBL" id="MU865961">
    <property type="protein sequence ID" value="KAK4445933.1"/>
    <property type="molecule type" value="Genomic_DNA"/>
</dbReference>